<evidence type="ECO:0000256" key="10">
    <source>
        <dbReference type="ARBA" id="ARBA00023012"/>
    </source>
</evidence>
<evidence type="ECO:0000256" key="6">
    <source>
        <dbReference type="ARBA" id="ARBA00022741"/>
    </source>
</evidence>
<comment type="subcellular location">
    <subcellularLocation>
        <location evidence="1">Cell membrane</location>
        <topology evidence="1">Multi-pass membrane protein</topology>
    </subcellularLocation>
</comment>
<keyword evidence="7 14" id="KW-0418">Kinase</keyword>
<dbReference type="InterPro" id="IPR036890">
    <property type="entry name" value="HATPase_C_sf"/>
</dbReference>
<dbReference type="GO" id="GO:0000155">
    <property type="term" value="F:phosphorelay sensor kinase activity"/>
    <property type="evidence" value="ECO:0007669"/>
    <property type="project" value="InterPro"/>
</dbReference>
<dbReference type="GO" id="GO:0005524">
    <property type="term" value="F:ATP binding"/>
    <property type="evidence" value="ECO:0007669"/>
    <property type="project" value="UniProtKB-KW"/>
</dbReference>
<keyword evidence="9 12" id="KW-1133">Transmembrane helix</keyword>
<gene>
    <name evidence="14" type="ORF">STRIC_1023</name>
</gene>
<dbReference type="SUPFAM" id="SSF55874">
    <property type="entry name" value="ATPase domain of HSP90 chaperone/DNA topoisomerase II/histidine kinase"/>
    <property type="match status" value="1"/>
</dbReference>
<evidence type="ECO:0000256" key="11">
    <source>
        <dbReference type="ARBA" id="ARBA00023136"/>
    </source>
</evidence>
<dbReference type="GO" id="GO:0005886">
    <property type="term" value="C:plasma membrane"/>
    <property type="evidence" value="ECO:0007669"/>
    <property type="project" value="UniProtKB-SubCell"/>
</dbReference>
<dbReference type="PANTHER" id="PTHR34220">
    <property type="entry name" value="SENSOR HISTIDINE KINASE YPDA"/>
    <property type="match status" value="1"/>
</dbReference>
<keyword evidence="2" id="KW-1003">Cell membrane</keyword>
<name>G5K2L1_9STRE</name>
<evidence type="ECO:0000313" key="14">
    <source>
        <dbReference type="EMBL" id="EHI69581.1"/>
    </source>
</evidence>
<organism evidence="14 15">
    <name type="scientific">Streptococcus ictaluri 707-05</name>
    <dbReference type="NCBI Taxonomy" id="764299"/>
    <lineage>
        <taxon>Bacteria</taxon>
        <taxon>Bacillati</taxon>
        <taxon>Bacillota</taxon>
        <taxon>Bacilli</taxon>
        <taxon>Lactobacillales</taxon>
        <taxon>Streptococcaceae</taxon>
        <taxon>Streptococcus</taxon>
    </lineage>
</organism>
<evidence type="ECO:0000256" key="3">
    <source>
        <dbReference type="ARBA" id="ARBA00022553"/>
    </source>
</evidence>
<keyword evidence="10" id="KW-0902">Two-component regulatory system</keyword>
<keyword evidence="15" id="KW-1185">Reference proteome</keyword>
<evidence type="ECO:0000256" key="1">
    <source>
        <dbReference type="ARBA" id="ARBA00004651"/>
    </source>
</evidence>
<dbReference type="InterPro" id="IPR010559">
    <property type="entry name" value="Sig_transdc_His_kin_internal"/>
</dbReference>
<keyword evidence="11 12" id="KW-0472">Membrane</keyword>
<dbReference type="Pfam" id="PF06580">
    <property type="entry name" value="His_kinase"/>
    <property type="match status" value="1"/>
</dbReference>
<evidence type="ECO:0000256" key="7">
    <source>
        <dbReference type="ARBA" id="ARBA00022777"/>
    </source>
</evidence>
<feature type="domain" description="Signal transduction histidine kinase internal region" evidence="13">
    <location>
        <begin position="280"/>
        <end position="354"/>
    </location>
</feature>
<dbReference type="STRING" id="764299.STRIC_1023"/>
<keyword evidence="5 12" id="KW-0812">Transmembrane</keyword>
<dbReference type="Gene3D" id="3.30.565.10">
    <property type="entry name" value="Histidine kinase-like ATPase, C-terminal domain"/>
    <property type="match status" value="1"/>
</dbReference>
<dbReference type="InterPro" id="IPR050640">
    <property type="entry name" value="Bact_2-comp_sensor_kinase"/>
</dbReference>
<keyword evidence="3" id="KW-0597">Phosphoprotein</keyword>
<dbReference type="PANTHER" id="PTHR34220:SF11">
    <property type="entry name" value="SENSOR PROTEIN KINASE HPTS"/>
    <property type="match status" value="1"/>
</dbReference>
<evidence type="ECO:0000256" key="2">
    <source>
        <dbReference type="ARBA" id="ARBA00022475"/>
    </source>
</evidence>
<sequence>MTSFLNHQLSSADLSKQYYHLRNSSQIQTELLIFSPESQLLFASNQHLGNFFNQSVYLSQIIQKSQAKGKIIKVMMTNDEEHFLALIKPIKVNHVIKGYSLLLANGKDFLNPSRDINSELIIADRFDNSFTFTRRDFISSTLDKVDSAELNHYFIFKGNRAFVHRHLVLSPGIFLHIYRPLIPIRFVFLFSIISSVTIFMVLNWKSKALADKIASKNSRAIHQITKDMTAIVNQEQTKIQLDSQDKFQYLANQINQMVGQLQGLHDKTLELEKEKLIFEKRMLEAQFNPHFLYNTLETILITSHYDPELTEKIVIRLTKLLRYSLNGSSQAVLLKEDLTILESHLLITKVRFEELSYTIHCDPMLETLRIPKLFLLPLVENSIKYGFRYRHDVSIHIAIVKEEEWVYFKVSDNGPGISSQKEKEMRLMMLSDDSHHGLVNSYRRLKHQFSEVELIFDKKEEEFSVMFKIKE</sequence>
<evidence type="ECO:0000256" key="8">
    <source>
        <dbReference type="ARBA" id="ARBA00022840"/>
    </source>
</evidence>
<comment type="caution">
    <text evidence="14">The sequence shown here is derived from an EMBL/GenBank/DDBJ whole genome shotgun (WGS) entry which is preliminary data.</text>
</comment>
<keyword evidence="6" id="KW-0547">Nucleotide-binding</keyword>
<feature type="transmembrane region" description="Helical" evidence="12">
    <location>
        <begin position="184"/>
        <end position="202"/>
    </location>
</feature>
<dbReference type="Proteomes" id="UP000003330">
    <property type="component" value="Unassembled WGS sequence"/>
</dbReference>
<keyword evidence="8" id="KW-0067">ATP-binding</keyword>
<keyword evidence="4" id="KW-0808">Transferase</keyword>
<proteinExistence type="predicted"/>
<accession>G5K2L1</accession>
<reference evidence="14 15" key="1">
    <citation type="journal article" date="2014" name="Int. J. Syst. Evol. Microbiol.">
        <title>Phylogenomics and the dynamic genome evolution of the genus Streptococcus.</title>
        <authorList>
            <consortium name="The Broad Institute Genome Sequencing Platform"/>
            <person name="Richards V.P."/>
            <person name="Palmer S.R."/>
            <person name="Pavinski Bitar P.D."/>
            <person name="Qin X."/>
            <person name="Weinstock G.M."/>
            <person name="Highlander S.K."/>
            <person name="Town C.D."/>
            <person name="Burne R.A."/>
            <person name="Stanhope M.J."/>
        </authorList>
    </citation>
    <scope>NUCLEOTIDE SEQUENCE [LARGE SCALE GENOMIC DNA]</scope>
    <source>
        <strain evidence="14 15">707-05</strain>
    </source>
</reference>
<dbReference type="AlphaFoldDB" id="G5K2L1"/>
<evidence type="ECO:0000256" key="5">
    <source>
        <dbReference type="ARBA" id="ARBA00022692"/>
    </source>
</evidence>
<evidence type="ECO:0000313" key="15">
    <source>
        <dbReference type="Proteomes" id="UP000003330"/>
    </source>
</evidence>
<evidence type="ECO:0000256" key="12">
    <source>
        <dbReference type="SAM" id="Phobius"/>
    </source>
</evidence>
<evidence type="ECO:0000256" key="4">
    <source>
        <dbReference type="ARBA" id="ARBA00022679"/>
    </source>
</evidence>
<evidence type="ECO:0000256" key="9">
    <source>
        <dbReference type="ARBA" id="ARBA00022989"/>
    </source>
</evidence>
<dbReference type="eggNOG" id="COG2972">
    <property type="taxonomic scope" value="Bacteria"/>
</dbReference>
<dbReference type="EMBL" id="AEUX02000006">
    <property type="protein sequence ID" value="EHI69581.1"/>
    <property type="molecule type" value="Genomic_DNA"/>
</dbReference>
<protein>
    <submittedName>
        <fullName evidence="14">Histidine kinase</fullName>
    </submittedName>
</protein>
<evidence type="ECO:0000259" key="13">
    <source>
        <dbReference type="Pfam" id="PF06580"/>
    </source>
</evidence>